<dbReference type="Gene3D" id="3.30.460.10">
    <property type="entry name" value="Beta Polymerase, domain 2"/>
    <property type="match status" value="1"/>
</dbReference>
<dbReference type="CDD" id="cd01668">
    <property type="entry name" value="TGS_RSH"/>
    <property type="match status" value="1"/>
</dbReference>
<dbReference type="PANTHER" id="PTHR21262:SF31">
    <property type="entry name" value="GTP PYROPHOSPHOKINASE"/>
    <property type="match status" value="1"/>
</dbReference>
<dbReference type="PROSITE" id="PS51880">
    <property type="entry name" value="TGS"/>
    <property type="match status" value="1"/>
</dbReference>
<reference key="1">
    <citation type="submission" date="2010-11" db="EMBL/GenBank/DDBJ databases">
        <title>The complete genome of Paludibacter propionicigenes DSM 17365.</title>
        <authorList>
            <consortium name="US DOE Joint Genome Institute (JGI-PGF)"/>
            <person name="Lucas S."/>
            <person name="Copeland A."/>
            <person name="Lapidus A."/>
            <person name="Bruce D."/>
            <person name="Goodwin L."/>
            <person name="Pitluck S."/>
            <person name="Kyrpides N."/>
            <person name="Mavromatis K."/>
            <person name="Ivanova N."/>
            <person name="Munk A.C."/>
            <person name="Brettin T."/>
            <person name="Detter J.C."/>
            <person name="Han C."/>
            <person name="Tapia R."/>
            <person name="Land M."/>
            <person name="Hauser L."/>
            <person name="Markowitz V."/>
            <person name="Cheng J.-F."/>
            <person name="Hugenholtz P."/>
            <person name="Woyke T."/>
            <person name="Wu D."/>
            <person name="Gronow S."/>
            <person name="Wellnitz S."/>
            <person name="Brambilla E."/>
            <person name="Klenk H.-P."/>
            <person name="Eisen J.A."/>
        </authorList>
    </citation>
    <scope>NUCLEOTIDE SEQUENCE</scope>
    <source>
        <strain>WB4</strain>
    </source>
</reference>
<dbReference type="PROSITE" id="PS51671">
    <property type="entry name" value="ACT"/>
    <property type="match status" value="1"/>
</dbReference>
<dbReference type="GO" id="GO:0005886">
    <property type="term" value="C:plasma membrane"/>
    <property type="evidence" value="ECO:0007669"/>
    <property type="project" value="TreeGrafter"/>
</dbReference>
<dbReference type="InterPro" id="IPR043519">
    <property type="entry name" value="NT_sf"/>
</dbReference>
<dbReference type="NCBIfam" id="TIGR00691">
    <property type="entry name" value="spoT_relA"/>
    <property type="match status" value="1"/>
</dbReference>
<dbReference type="InterPro" id="IPR004095">
    <property type="entry name" value="TGS"/>
</dbReference>
<dbReference type="Gene3D" id="1.10.3210.10">
    <property type="entry name" value="Hypothetical protein af1432"/>
    <property type="match status" value="1"/>
</dbReference>
<dbReference type="RefSeq" id="WP_013444991.1">
    <property type="nucleotide sequence ID" value="NC_014734.1"/>
</dbReference>
<dbReference type="eggNOG" id="COG0317">
    <property type="taxonomic scope" value="Bacteria"/>
</dbReference>
<proteinExistence type="inferred from homology"/>
<dbReference type="InterPro" id="IPR007685">
    <property type="entry name" value="RelA_SpoT"/>
</dbReference>
<dbReference type="EC" id="2.7.6.5" evidence="4"/>
<dbReference type="SUPFAM" id="SSF81271">
    <property type="entry name" value="TGS-like"/>
    <property type="match status" value="1"/>
</dbReference>
<comment type="function">
    <text evidence="1">In eubacteria ppGpp (guanosine 3'-diphosphate 5'-diphosphate) is a mediator of the stringent response that coordinates a variety of cellular activities in response to changes in nutritional abundance.</text>
</comment>
<dbReference type="STRING" id="694427.Palpr_1476"/>
<comment type="similarity">
    <text evidence="1">Belongs to the relA/spoT family.</text>
</comment>
<organism evidence="4 5">
    <name type="scientific">Paludibacter propionicigenes (strain DSM 17365 / JCM 13257 / WB4)</name>
    <dbReference type="NCBI Taxonomy" id="694427"/>
    <lineage>
        <taxon>Bacteria</taxon>
        <taxon>Pseudomonadati</taxon>
        <taxon>Bacteroidota</taxon>
        <taxon>Bacteroidia</taxon>
        <taxon>Bacteroidales</taxon>
        <taxon>Paludibacteraceae</taxon>
        <taxon>Paludibacter</taxon>
    </lineage>
</organism>
<reference evidence="4 5" key="2">
    <citation type="journal article" date="2011" name="Stand. Genomic Sci.">
        <title>Complete genome sequence of Paludibacter propionicigenes type strain (WB4).</title>
        <authorList>
            <person name="Gronow S."/>
            <person name="Munk C."/>
            <person name="Lapidus A."/>
            <person name="Nolan M."/>
            <person name="Lucas S."/>
            <person name="Hammon N."/>
            <person name="Deshpande S."/>
            <person name="Cheng J.F."/>
            <person name="Tapia R."/>
            <person name="Han C."/>
            <person name="Goodwin L."/>
            <person name="Pitluck S."/>
            <person name="Liolios K."/>
            <person name="Ivanova N."/>
            <person name="Mavromatis K."/>
            <person name="Mikhailova N."/>
            <person name="Pati A."/>
            <person name="Chen A."/>
            <person name="Palaniappan K."/>
            <person name="Land M."/>
            <person name="Hauser L."/>
            <person name="Chang Y.J."/>
            <person name="Jeffries C.D."/>
            <person name="Brambilla E."/>
            <person name="Rohde M."/>
            <person name="Goker M."/>
            <person name="Detter J.C."/>
            <person name="Woyke T."/>
            <person name="Bristow J."/>
            <person name="Eisen J.A."/>
            <person name="Markowitz V."/>
            <person name="Hugenholtz P."/>
            <person name="Kyrpides N.C."/>
            <person name="Klenk H.P."/>
        </authorList>
    </citation>
    <scope>NUCLEOTIDE SEQUENCE [LARGE SCALE GENOMIC DNA]</scope>
    <source>
        <strain evidence="5">DSM 17365 / JCM 13257 / WB4</strain>
    </source>
</reference>
<dbReference type="SUPFAM" id="SSF55021">
    <property type="entry name" value="ACT-like"/>
    <property type="match status" value="1"/>
</dbReference>
<evidence type="ECO:0000313" key="4">
    <source>
        <dbReference type="EMBL" id="ADQ79622.1"/>
    </source>
</evidence>
<dbReference type="PANTHER" id="PTHR21262">
    <property type="entry name" value="GUANOSINE-3',5'-BIS DIPHOSPHATE 3'-PYROPHOSPHOHYDROLASE"/>
    <property type="match status" value="1"/>
</dbReference>
<evidence type="ECO:0000313" key="5">
    <source>
        <dbReference type="Proteomes" id="UP000008718"/>
    </source>
</evidence>
<dbReference type="InterPro" id="IPR012675">
    <property type="entry name" value="Beta-grasp_dom_sf"/>
</dbReference>
<evidence type="ECO:0000256" key="1">
    <source>
        <dbReference type="RuleBase" id="RU003847"/>
    </source>
</evidence>
<feature type="domain" description="ACT" evidence="2">
    <location>
        <begin position="656"/>
        <end position="728"/>
    </location>
</feature>
<dbReference type="Gene3D" id="3.10.20.30">
    <property type="match status" value="1"/>
</dbReference>
<dbReference type="InterPro" id="IPR033655">
    <property type="entry name" value="TGS_RelA/SpoT"/>
</dbReference>
<dbReference type="KEGG" id="ppn:Palpr_1476"/>
<dbReference type="InterPro" id="IPR045865">
    <property type="entry name" value="ACT-like_dom_sf"/>
</dbReference>
<dbReference type="CDD" id="cd04876">
    <property type="entry name" value="ACT_RelA-SpoT"/>
    <property type="match status" value="1"/>
</dbReference>
<dbReference type="HOGENOM" id="CLU_012300_3_2_10"/>
<feature type="domain" description="TGS" evidence="3">
    <location>
        <begin position="395"/>
        <end position="456"/>
    </location>
</feature>
<dbReference type="OrthoDB" id="9805041at2"/>
<dbReference type="EMBL" id="CP002345">
    <property type="protein sequence ID" value="ADQ79622.1"/>
    <property type="molecule type" value="Genomic_DNA"/>
</dbReference>
<dbReference type="Pfam" id="PF13328">
    <property type="entry name" value="HD_4"/>
    <property type="match status" value="1"/>
</dbReference>
<dbReference type="GO" id="GO:0008728">
    <property type="term" value="F:GTP diphosphokinase activity"/>
    <property type="evidence" value="ECO:0007669"/>
    <property type="project" value="UniProtKB-EC"/>
</dbReference>
<dbReference type="AlphaFoldDB" id="E4T4H8"/>
<dbReference type="Gene3D" id="3.30.70.260">
    <property type="match status" value="1"/>
</dbReference>
<dbReference type="InterPro" id="IPR004811">
    <property type="entry name" value="RelA/Spo_fam"/>
</dbReference>
<accession>E4T4H8</accession>
<keyword evidence="5" id="KW-1185">Reference proteome</keyword>
<dbReference type="SUPFAM" id="SSF109604">
    <property type="entry name" value="HD-domain/PDEase-like"/>
    <property type="match status" value="1"/>
</dbReference>
<keyword evidence="4" id="KW-0808">Transferase</keyword>
<dbReference type="CDD" id="cd05399">
    <property type="entry name" value="NT_Rel-Spo_like"/>
    <property type="match status" value="1"/>
</dbReference>
<protein>
    <submittedName>
        <fullName evidence="4">RelA/SpoT family protein</fullName>
        <ecNumber evidence="4">2.7.6.5</ecNumber>
    </submittedName>
</protein>
<name>E4T4H8_PALPW</name>
<evidence type="ECO:0000259" key="2">
    <source>
        <dbReference type="PROSITE" id="PS51671"/>
    </source>
</evidence>
<evidence type="ECO:0000259" key="3">
    <source>
        <dbReference type="PROSITE" id="PS51880"/>
    </source>
</evidence>
<dbReference type="InterPro" id="IPR002912">
    <property type="entry name" value="ACT_dom"/>
</dbReference>
<gene>
    <name evidence="4" type="ordered locus">Palpr_1476</name>
</gene>
<dbReference type="FunFam" id="3.10.20.30:FF:000002">
    <property type="entry name" value="GTP pyrophosphokinase (RelA/SpoT)"/>
    <property type="match status" value="1"/>
</dbReference>
<sequence>MTHKNNISFRKQYHKFLHSHAGIFSFEERNQIRIILREYFAMFPAEGVAPGKSIADKIQIVEVLLDEIGLGKAAVLSVLFHELVEKQHLSVADIESKFNTQVSSIINGMMRVEELYARNASLETENFRKLFLTFAEDVRVILIIIAEHLQIMRTLHLFPEDKRQNIAREASFLYAPLAHRMGLYAVKTELEDLSLKYTNREIYNEIAYKLSDTKRERDKFIADFIAPLKEKMSELGFQFTIKGRTKSINSIYSKIKKQNTSFENIYDLFAIRIIFDVPLDKEKAACWQAYSIVADMYQPNPKRLRDWLSIPKTNGYESLHTTVLGPEGKWVEVQIRTVRMDEVAEKGLAAHWKYKGIKSESGMDEWLTSIREILENPELNAVDFMDEFKLNLYDKEVFVFTPSGDLHKLPKGATALDFAFSIHSNIGCKCVGAKVNGKNMPIKYVLNNGDQVEVLTSPTQKPNPAWLNVVTTSRAKTKIRQALKEVEFKDAEIGRETLVRRFKNWKIELEDGKISRLAKKKGFKTVSDFYQEIARENLDVHVLRDAYLDLDKPTITEQPETRRADAFSKEPELVTASNKDDVLVIGADLKGVDFKLAKCCNPIYGDDVFGFVAVAGGIKIHKTDCPNAPQMIARFGYRIVKARWSGKSVGSQYPITLRIVGHDDIGIVTNITSLISKEKNISLRSISIDSNAGLFQGNLTIMVNDTKDLEAIVKKIQVVKGVKNVSRS</sequence>
<dbReference type="GO" id="GO:0015969">
    <property type="term" value="P:guanosine tetraphosphate metabolic process"/>
    <property type="evidence" value="ECO:0007669"/>
    <property type="project" value="InterPro"/>
</dbReference>
<dbReference type="Pfam" id="PF04607">
    <property type="entry name" value="RelA_SpoT"/>
    <property type="match status" value="1"/>
</dbReference>
<dbReference type="SUPFAM" id="SSF81301">
    <property type="entry name" value="Nucleotidyltransferase"/>
    <property type="match status" value="1"/>
</dbReference>
<dbReference type="InterPro" id="IPR012676">
    <property type="entry name" value="TGS-like"/>
</dbReference>
<dbReference type="Pfam" id="PF13291">
    <property type="entry name" value="ACT_4"/>
    <property type="match status" value="1"/>
</dbReference>
<dbReference type="Pfam" id="PF02824">
    <property type="entry name" value="TGS"/>
    <property type="match status" value="1"/>
</dbReference>
<dbReference type="Proteomes" id="UP000008718">
    <property type="component" value="Chromosome"/>
</dbReference>
<dbReference type="SMART" id="SM00954">
    <property type="entry name" value="RelA_SpoT"/>
    <property type="match status" value="1"/>
</dbReference>